<proteinExistence type="predicted"/>
<evidence type="ECO:0000313" key="6">
    <source>
        <dbReference type="EMBL" id="PFX31228.1"/>
    </source>
</evidence>
<protein>
    <submittedName>
        <fullName evidence="6">Uncharacterized protein KIAA0895-like</fullName>
    </submittedName>
</protein>
<dbReference type="PANTHER" id="PTHR31817:SF5">
    <property type="match status" value="1"/>
</dbReference>
<keyword evidence="2" id="KW-0645">Protease</keyword>
<keyword evidence="3" id="KW-0378">Hydrolase</keyword>
<feature type="region of interest" description="Disordered" evidence="5">
    <location>
        <begin position="374"/>
        <end position="399"/>
    </location>
</feature>
<dbReference type="SMART" id="SM01154">
    <property type="entry name" value="DUF1704"/>
    <property type="match status" value="1"/>
</dbReference>
<dbReference type="GO" id="GO:0006508">
    <property type="term" value="P:proteolysis"/>
    <property type="evidence" value="ECO:0007669"/>
    <property type="project" value="UniProtKB-KW"/>
</dbReference>
<comment type="cofactor">
    <cofactor evidence="1">
        <name>Zn(2+)</name>
        <dbReference type="ChEBI" id="CHEBI:29105"/>
    </cofactor>
</comment>
<comment type="caution">
    <text evidence="6">The sequence shown here is derived from an EMBL/GenBank/DDBJ whole genome shotgun (WGS) entry which is preliminary data.</text>
</comment>
<evidence type="ECO:0000256" key="2">
    <source>
        <dbReference type="ARBA" id="ARBA00022670"/>
    </source>
</evidence>
<keyword evidence="7" id="KW-1185">Reference proteome</keyword>
<feature type="compositionally biased region" description="Basic residues" evidence="5">
    <location>
        <begin position="381"/>
        <end position="390"/>
    </location>
</feature>
<dbReference type="AlphaFoldDB" id="A0A2B4SRK9"/>
<evidence type="ECO:0000313" key="7">
    <source>
        <dbReference type="Proteomes" id="UP000225706"/>
    </source>
</evidence>
<reference evidence="7" key="1">
    <citation type="journal article" date="2017" name="bioRxiv">
        <title>Comparative analysis of the genomes of Stylophora pistillata and Acropora digitifera provides evidence for extensive differences between species of corals.</title>
        <authorList>
            <person name="Voolstra C.R."/>
            <person name="Li Y."/>
            <person name="Liew Y.J."/>
            <person name="Baumgarten S."/>
            <person name="Zoccola D."/>
            <person name="Flot J.-F."/>
            <person name="Tambutte S."/>
            <person name="Allemand D."/>
            <person name="Aranda M."/>
        </authorList>
    </citation>
    <scope>NUCLEOTIDE SEQUENCE [LARGE SCALE GENOMIC DNA]</scope>
</reference>
<dbReference type="Pfam" id="PF08014">
    <property type="entry name" value="MATCAP"/>
    <property type="match status" value="1"/>
</dbReference>
<keyword evidence="4" id="KW-0482">Metalloprotease</keyword>
<dbReference type="EMBL" id="LSMT01000039">
    <property type="protein sequence ID" value="PFX31228.1"/>
    <property type="molecule type" value="Genomic_DNA"/>
</dbReference>
<evidence type="ECO:0000256" key="1">
    <source>
        <dbReference type="ARBA" id="ARBA00001947"/>
    </source>
</evidence>
<dbReference type="GO" id="GO:0008237">
    <property type="term" value="F:metallopeptidase activity"/>
    <property type="evidence" value="ECO:0007669"/>
    <property type="project" value="UniProtKB-KW"/>
</dbReference>
<dbReference type="Proteomes" id="UP000225706">
    <property type="component" value="Unassembled WGS sequence"/>
</dbReference>
<dbReference type="OrthoDB" id="449345at2759"/>
<dbReference type="PANTHER" id="PTHR31817">
    <property type="match status" value="1"/>
</dbReference>
<sequence>MLSSDENEMGSSFDSAMKTPVKILRETPLKYQTSDHINNLQEEKENFLKFGNVPRFQFAGAVDWLGTNKKNSEIRFDFYQEARYILERVRDVYGSGDTFFDAAFGEKISLSQASQTVLQYLKSHGLDGSLRVYWTSDLNCSGKMLWQGPNVRYNRPEARKFSLWLKKSSENVYLREHGIKSLMDHEIGTHFLRATNDGLQPWYSNRNKFNLRSPRSYTGRVNEEGLAAINTIYQAQVKMLFLPALLYYTACMSTEMSFKELFEHLAMYIYDPEQRWKQVVRAKRCLSNCSDTGGCGYDQCYFEGAVTILRQVNDIDFKLMYAGKICCDELQRIKRIARQGCLKLPHFLKDIVAYKKTLNEIALTNGLIQKINRPLSSRNSSRPKARKKKSLVSPQDRVQSRIFSCPKSRSQSGPLLTNLPTRMLPRRSNIYRRLCTSVASFAPLSS</sequence>
<gene>
    <name evidence="6" type="ORF">AWC38_SpisGene3960</name>
</gene>
<evidence type="ECO:0000256" key="5">
    <source>
        <dbReference type="SAM" id="MobiDB-lite"/>
    </source>
</evidence>
<organism evidence="6 7">
    <name type="scientific">Stylophora pistillata</name>
    <name type="common">Smooth cauliflower coral</name>
    <dbReference type="NCBI Taxonomy" id="50429"/>
    <lineage>
        <taxon>Eukaryota</taxon>
        <taxon>Metazoa</taxon>
        <taxon>Cnidaria</taxon>
        <taxon>Anthozoa</taxon>
        <taxon>Hexacorallia</taxon>
        <taxon>Scleractinia</taxon>
        <taxon>Astrocoeniina</taxon>
        <taxon>Pocilloporidae</taxon>
        <taxon>Stylophora</taxon>
    </lineage>
</organism>
<evidence type="ECO:0000256" key="4">
    <source>
        <dbReference type="ARBA" id="ARBA00023049"/>
    </source>
</evidence>
<dbReference type="InterPro" id="IPR012548">
    <property type="entry name" value="MATCAP"/>
</dbReference>
<name>A0A2B4SRK9_STYPI</name>
<accession>A0A2B4SRK9</accession>
<evidence type="ECO:0000256" key="3">
    <source>
        <dbReference type="ARBA" id="ARBA00022801"/>
    </source>
</evidence>